<dbReference type="SMART" id="SM00674">
    <property type="entry name" value="CENPB"/>
    <property type="match status" value="1"/>
</dbReference>
<organism evidence="4 5">
    <name type="scientific">Pyrenophora tritici-repentis</name>
    <dbReference type="NCBI Taxonomy" id="45151"/>
    <lineage>
        <taxon>Eukaryota</taxon>
        <taxon>Fungi</taxon>
        <taxon>Dikarya</taxon>
        <taxon>Ascomycota</taxon>
        <taxon>Pezizomycotina</taxon>
        <taxon>Dothideomycetes</taxon>
        <taxon>Pleosporomycetidae</taxon>
        <taxon>Pleosporales</taxon>
        <taxon>Pleosporineae</taxon>
        <taxon>Pleosporaceae</taxon>
        <taxon>Pyrenophora</taxon>
    </lineage>
</organism>
<dbReference type="RefSeq" id="XP_065958821.1">
    <property type="nucleotide sequence ID" value="XM_066110148.1"/>
</dbReference>
<feature type="region of interest" description="Disordered" evidence="2">
    <location>
        <begin position="36"/>
        <end position="55"/>
    </location>
</feature>
<name>A0A834RJ00_9PLEO</name>
<dbReference type="InterPro" id="IPR050863">
    <property type="entry name" value="CenT-Element_Derived"/>
</dbReference>
<comment type="caution">
    <text evidence="4">The sequence shown here is derived from an EMBL/GenBank/DDBJ whole genome shotgun (WGS) entry which is preliminary data.</text>
</comment>
<dbReference type="AlphaFoldDB" id="A0A834RJ00"/>
<gene>
    <name evidence="4" type="ORF">PtrM4_152050</name>
</gene>
<dbReference type="GO" id="GO:0005634">
    <property type="term" value="C:nucleus"/>
    <property type="evidence" value="ECO:0007669"/>
    <property type="project" value="TreeGrafter"/>
</dbReference>
<evidence type="ECO:0000313" key="5">
    <source>
        <dbReference type="Proteomes" id="UP000245464"/>
    </source>
</evidence>
<sequence>MSCINAAIEAIESRDPGDKFTYSEVARRFGVDRSTLSRRHQQIRGSNEAKSRNQQLLHPHQELQLLEHIDELTEAGLPPTRTMIQNFASAIAGRATSQSWVTRFFHRHPDAIISRWSTGLDRNRHRADSVYKYESYFDLLSTKMAQHHIRAQDVYNMDEKGFLIGVTGGDGNRDWITVIAAICADGSTLPPAIIYEATSGNMYARWVDDIAIDDPVYVTSSPSGWTNDQVGLAWLEQVFDRHTKEKAGNHTRLLILDGHGSHVTMEFIDYAIAHNIMLLHYLQASHGLLAVRKDDFYRLFKPAWDSSFIKKHALKAFKATGIAPIDPEVVLKKFRKSTLTAPPPLVNVSRATITNLINQAYDPSSIAANNLSEILLRLQAAKEIAEYEKDALRAALHVHQKPRNRHEPPLDLQQRKAFHSGALVKEKEKEKELLDKIELKEAKENNRIYQLKIKEAARAAREEAKKVRDEAKAVKAAELDAKRRDRDAAKAIQQPQSGKRKASKPAAKQQPKKRRVGGAGGGTLAEVAAPAPPPTTTRRGRAVNTPAKYR</sequence>
<dbReference type="PROSITE" id="PS51253">
    <property type="entry name" value="HTH_CENPB"/>
    <property type="match status" value="1"/>
</dbReference>
<protein>
    <submittedName>
        <fullName evidence="4">Trichoplein multi-domain protein</fullName>
    </submittedName>
</protein>
<dbReference type="InterPro" id="IPR004875">
    <property type="entry name" value="DDE_SF_endonuclease_dom"/>
</dbReference>
<dbReference type="EMBL" id="NQIK02000012">
    <property type="protein sequence ID" value="KAF7564376.1"/>
    <property type="molecule type" value="Genomic_DNA"/>
</dbReference>
<evidence type="ECO:0000313" key="4">
    <source>
        <dbReference type="EMBL" id="KAF7564376.1"/>
    </source>
</evidence>
<dbReference type="Pfam" id="PF03221">
    <property type="entry name" value="HTH_Tnp_Tc5"/>
    <property type="match status" value="1"/>
</dbReference>
<reference evidence="4 5" key="1">
    <citation type="journal article" date="2018" name="BMC Genomics">
        <title>Comparative genomics of the wheat fungal pathogen Pyrenophora tritici-repentis reveals chromosomal variations and genome plasticity.</title>
        <authorList>
            <person name="Moolhuijzen P."/>
            <person name="See P.T."/>
            <person name="Hane J.K."/>
            <person name="Shi G."/>
            <person name="Liu Z."/>
            <person name="Oliver R.P."/>
            <person name="Moffat C.S."/>
        </authorList>
    </citation>
    <scope>NUCLEOTIDE SEQUENCE [LARGE SCALE GENOMIC DNA]</scope>
    <source>
        <strain evidence="4">M4</strain>
    </source>
</reference>
<dbReference type="KEGG" id="ptrr:90958192"/>
<feature type="domain" description="HTH CENPB-type" evidence="3">
    <location>
        <begin position="49"/>
        <end position="114"/>
    </location>
</feature>
<evidence type="ECO:0000256" key="1">
    <source>
        <dbReference type="ARBA" id="ARBA00023125"/>
    </source>
</evidence>
<dbReference type="GO" id="GO:0003677">
    <property type="term" value="F:DNA binding"/>
    <property type="evidence" value="ECO:0007669"/>
    <property type="project" value="UniProtKB-KW"/>
</dbReference>
<feature type="region of interest" description="Disordered" evidence="2">
    <location>
        <begin position="464"/>
        <end position="550"/>
    </location>
</feature>
<dbReference type="GeneID" id="90958192"/>
<keyword evidence="1" id="KW-0238">DNA-binding</keyword>
<feature type="compositionally biased region" description="Basic and acidic residues" evidence="2">
    <location>
        <begin position="464"/>
        <end position="489"/>
    </location>
</feature>
<dbReference type="Proteomes" id="UP000245464">
    <property type="component" value="Unassembled WGS sequence"/>
</dbReference>
<dbReference type="Pfam" id="PF03184">
    <property type="entry name" value="DDE_1"/>
    <property type="match status" value="1"/>
</dbReference>
<dbReference type="InterPro" id="IPR006600">
    <property type="entry name" value="HTH_CenpB_DNA-bd_dom"/>
</dbReference>
<proteinExistence type="predicted"/>
<dbReference type="PANTHER" id="PTHR19303">
    <property type="entry name" value="TRANSPOSON"/>
    <property type="match status" value="1"/>
</dbReference>
<evidence type="ECO:0000259" key="3">
    <source>
        <dbReference type="PROSITE" id="PS51253"/>
    </source>
</evidence>
<dbReference type="PANTHER" id="PTHR19303:SF74">
    <property type="entry name" value="POGO TRANSPOSABLE ELEMENT WITH KRAB DOMAIN"/>
    <property type="match status" value="1"/>
</dbReference>
<accession>A0A834RJ00</accession>
<evidence type="ECO:0000256" key="2">
    <source>
        <dbReference type="SAM" id="MobiDB-lite"/>
    </source>
</evidence>